<feature type="region of interest" description="Disordered" evidence="7">
    <location>
        <begin position="311"/>
        <end position="339"/>
    </location>
</feature>
<evidence type="ECO:0000313" key="11">
    <source>
        <dbReference type="Proteomes" id="UP000799766"/>
    </source>
</evidence>
<evidence type="ECO:0000256" key="7">
    <source>
        <dbReference type="SAM" id="MobiDB-lite"/>
    </source>
</evidence>
<organism evidence="10 11">
    <name type="scientific">Lineolata rhizophorae</name>
    <dbReference type="NCBI Taxonomy" id="578093"/>
    <lineage>
        <taxon>Eukaryota</taxon>
        <taxon>Fungi</taxon>
        <taxon>Dikarya</taxon>
        <taxon>Ascomycota</taxon>
        <taxon>Pezizomycotina</taxon>
        <taxon>Dothideomycetes</taxon>
        <taxon>Dothideomycetes incertae sedis</taxon>
        <taxon>Lineolatales</taxon>
        <taxon>Lineolataceae</taxon>
        <taxon>Lineolata</taxon>
    </lineage>
</organism>
<dbReference type="InterPro" id="IPR014001">
    <property type="entry name" value="Helicase_ATP-bd"/>
</dbReference>
<keyword evidence="5" id="KW-0067">ATP-binding</keyword>
<dbReference type="PROSITE" id="PS00690">
    <property type="entry name" value="DEAH_ATP_HELICASE"/>
    <property type="match status" value="1"/>
</dbReference>
<evidence type="ECO:0000256" key="5">
    <source>
        <dbReference type="ARBA" id="ARBA00022840"/>
    </source>
</evidence>
<dbReference type="GO" id="GO:0016787">
    <property type="term" value="F:hydrolase activity"/>
    <property type="evidence" value="ECO:0007669"/>
    <property type="project" value="UniProtKB-KW"/>
</dbReference>
<name>A0A6A6P5H8_9PEZI</name>
<dbReference type="Pfam" id="PF04408">
    <property type="entry name" value="WHD_HA2"/>
    <property type="match status" value="1"/>
</dbReference>
<dbReference type="GO" id="GO:1990904">
    <property type="term" value="C:ribonucleoprotein complex"/>
    <property type="evidence" value="ECO:0007669"/>
    <property type="project" value="UniProtKB-ARBA"/>
</dbReference>
<evidence type="ECO:0000313" key="10">
    <source>
        <dbReference type="EMBL" id="KAF2459256.1"/>
    </source>
</evidence>
<dbReference type="CDD" id="cd18791">
    <property type="entry name" value="SF2_C_RHA"/>
    <property type="match status" value="1"/>
</dbReference>
<keyword evidence="11" id="KW-1185">Reference proteome</keyword>
<keyword evidence="2" id="KW-0547">Nucleotide-binding</keyword>
<dbReference type="InterPro" id="IPR027417">
    <property type="entry name" value="P-loop_NTPase"/>
</dbReference>
<comment type="catalytic activity">
    <reaction evidence="6">
        <text>ATP + H2O = ADP + phosphate + H(+)</text>
        <dbReference type="Rhea" id="RHEA:13065"/>
        <dbReference type="ChEBI" id="CHEBI:15377"/>
        <dbReference type="ChEBI" id="CHEBI:15378"/>
        <dbReference type="ChEBI" id="CHEBI:30616"/>
        <dbReference type="ChEBI" id="CHEBI:43474"/>
        <dbReference type="ChEBI" id="CHEBI:456216"/>
        <dbReference type="EC" id="3.6.4.13"/>
    </reaction>
</comment>
<gene>
    <name evidence="10" type="ORF">BDY21DRAFT_187348</name>
</gene>
<dbReference type="Proteomes" id="UP000799766">
    <property type="component" value="Unassembled WGS sequence"/>
</dbReference>
<dbReference type="GO" id="GO:0003725">
    <property type="term" value="F:double-stranded RNA binding"/>
    <property type="evidence" value="ECO:0007669"/>
    <property type="project" value="TreeGrafter"/>
</dbReference>
<feature type="region of interest" description="Disordered" evidence="7">
    <location>
        <begin position="1"/>
        <end position="115"/>
    </location>
</feature>
<evidence type="ECO:0000259" key="9">
    <source>
        <dbReference type="PROSITE" id="PS51194"/>
    </source>
</evidence>
<dbReference type="OrthoDB" id="10253254at2759"/>
<keyword evidence="3 10" id="KW-0378">Hydrolase</keyword>
<feature type="domain" description="Helicase ATP-binding" evidence="8">
    <location>
        <begin position="137"/>
        <end position="310"/>
    </location>
</feature>
<dbReference type="FunFam" id="3.40.50.300:FF:000145">
    <property type="entry name" value="probable ATP-dependent RNA helicase DHX40"/>
    <property type="match status" value="1"/>
</dbReference>
<evidence type="ECO:0000256" key="4">
    <source>
        <dbReference type="ARBA" id="ARBA00022806"/>
    </source>
</evidence>
<dbReference type="InterPro" id="IPR011709">
    <property type="entry name" value="DEAD-box_helicase_OB_fold"/>
</dbReference>
<evidence type="ECO:0000256" key="1">
    <source>
        <dbReference type="ARBA" id="ARBA00012552"/>
    </source>
</evidence>
<dbReference type="SMART" id="SM00487">
    <property type="entry name" value="DEXDc"/>
    <property type="match status" value="1"/>
</dbReference>
<dbReference type="Pfam" id="PF21010">
    <property type="entry name" value="HA2_C"/>
    <property type="match status" value="1"/>
</dbReference>
<dbReference type="EMBL" id="MU001675">
    <property type="protein sequence ID" value="KAF2459256.1"/>
    <property type="molecule type" value="Genomic_DNA"/>
</dbReference>
<dbReference type="Pfam" id="PF00270">
    <property type="entry name" value="DEAD"/>
    <property type="match status" value="1"/>
</dbReference>
<protein>
    <recommendedName>
        <fullName evidence="1">RNA helicase</fullName>
        <ecNumber evidence="1">3.6.4.13</ecNumber>
    </recommendedName>
</protein>
<dbReference type="PROSITE" id="PS51194">
    <property type="entry name" value="HELICASE_CTER"/>
    <property type="match status" value="1"/>
</dbReference>
<dbReference type="PANTHER" id="PTHR18934">
    <property type="entry name" value="ATP-DEPENDENT RNA HELICASE"/>
    <property type="match status" value="1"/>
</dbReference>
<dbReference type="PANTHER" id="PTHR18934:SF118">
    <property type="entry name" value="ATP-DEPENDENT RNA HELICASE DHX33"/>
    <property type="match status" value="1"/>
</dbReference>
<proteinExistence type="predicted"/>
<dbReference type="InterPro" id="IPR007502">
    <property type="entry name" value="Helicase-assoc_dom"/>
</dbReference>
<dbReference type="SMART" id="SM00847">
    <property type="entry name" value="HA2"/>
    <property type="match status" value="1"/>
</dbReference>
<dbReference type="Pfam" id="PF07717">
    <property type="entry name" value="OB_NTP_bind"/>
    <property type="match status" value="1"/>
</dbReference>
<dbReference type="CDD" id="cd17917">
    <property type="entry name" value="DEXHc_RHA-like"/>
    <property type="match status" value="1"/>
</dbReference>
<feature type="compositionally biased region" description="Basic and acidic residues" evidence="7">
    <location>
        <begin position="47"/>
        <end position="59"/>
    </location>
</feature>
<evidence type="ECO:0000256" key="3">
    <source>
        <dbReference type="ARBA" id="ARBA00022801"/>
    </source>
</evidence>
<evidence type="ECO:0000256" key="6">
    <source>
        <dbReference type="ARBA" id="ARBA00047984"/>
    </source>
</evidence>
<dbReference type="EC" id="3.6.4.13" evidence="1"/>
<dbReference type="Pfam" id="PF00271">
    <property type="entry name" value="Helicase_C"/>
    <property type="match status" value="1"/>
</dbReference>
<dbReference type="SMART" id="SM00490">
    <property type="entry name" value="HELICc"/>
    <property type="match status" value="1"/>
</dbReference>
<dbReference type="InterPro" id="IPR002464">
    <property type="entry name" value="DNA/RNA_helicase_DEAH_CS"/>
</dbReference>
<feature type="domain" description="Helicase C-terminal" evidence="9">
    <location>
        <begin position="366"/>
        <end position="550"/>
    </location>
</feature>
<dbReference type="GO" id="GO:0005730">
    <property type="term" value="C:nucleolus"/>
    <property type="evidence" value="ECO:0007669"/>
    <property type="project" value="TreeGrafter"/>
</dbReference>
<reference evidence="10" key="1">
    <citation type="journal article" date="2020" name="Stud. Mycol.">
        <title>101 Dothideomycetes genomes: a test case for predicting lifestyles and emergence of pathogens.</title>
        <authorList>
            <person name="Haridas S."/>
            <person name="Albert R."/>
            <person name="Binder M."/>
            <person name="Bloem J."/>
            <person name="Labutti K."/>
            <person name="Salamov A."/>
            <person name="Andreopoulos B."/>
            <person name="Baker S."/>
            <person name="Barry K."/>
            <person name="Bills G."/>
            <person name="Bluhm B."/>
            <person name="Cannon C."/>
            <person name="Castanera R."/>
            <person name="Culley D."/>
            <person name="Daum C."/>
            <person name="Ezra D."/>
            <person name="Gonzalez J."/>
            <person name="Henrissat B."/>
            <person name="Kuo A."/>
            <person name="Liang C."/>
            <person name="Lipzen A."/>
            <person name="Lutzoni F."/>
            <person name="Magnuson J."/>
            <person name="Mondo S."/>
            <person name="Nolan M."/>
            <person name="Ohm R."/>
            <person name="Pangilinan J."/>
            <person name="Park H.-J."/>
            <person name="Ramirez L."/>
            <person name="Alfaro M."/>
            <person name="Sun H."/>
            <person name="Tritt A."/>
            <person name="Yoshinaga Y."/>
            <person name="Zwiers L.-H."/>
            <person name="Turgeon B."/>
            <person name="Goodwin S."/>
            <person name="Spatafora J."/>
            <person name="Crous P."/>
            <person name="Grigoriev I."/>
        </authorList>
    </citation>
    <scope>NUCLEOTIDE SEQUENCE</scope>
    <source>
        <strain evidence="10">ATCC 16933</strain>
    </source>
</reference>
<feature type="compositionally biased region" description="Basic and acidic residues" evidence="7">
    <location>
        <begin position="1"/>
        <end position="21"/>
    </location>
</feature>
<dbReference type="Gene3D" id="1.20.120.1080">
    <property type="match status" value="1"/>
</dbReference>
<evidence type="ECO:0000259" key="8">
    <source>
        <dbReference type="PROSITE" id="PS51192"/>
    </source>
</evidence>
<sequence>MPEKVYTRLVGDRDDRTDRIVEPNTNKAPAAQPPHPSKWGVKRKRHEKEDRALRVEETRTSTGTKPKDGTLAGNSAALPSLQRDVTSSSRERLRRNGRATIPDGQAPKRGSLKEKSLSLLSSRKALPIWVYADEIRKQLRGSKDVLLVVGETGSGKSTQVPQFLLDEPWCGGCIAVTQPRRVAAVSLARRVAEEMGTPLGSSSPASKVGYSIRFDTSVSPSTRIKFITEGMLLQEMLRDPTLPQYSAVIVDEVHERSVNVDLILGFLRNIVSKRQAVRGSRSLKVVVMSATADVQGLMEYFDDHPDAAAVGTEAQDHGSSWSGLPASGRSAGQNGEGKSDHLHERLSVCYVKGRQFPVKLHYLSEPTQDFVEEALKRVFQIHYKEPLPGDILVFLTGQDTVEALEALVNEYALGIEADVPKLVTLPLFAALPQAAQQKVFERCPPNSRKVILATNIAETSVTVPGVRFVVDCGKVKLKQFRNRLGLDSLLVKPISQSSAIQRQGRAGRDAPGQCFRLFTEDDYRNLQKRTNPEILRCDLSDALLKIKARGVQNVLEFPFLDKPPRESLENALLQLYHLGALNDDGSISDVGVRISRLPLSPTLGRVILEASSEDKDCLVEIIDIVACLSVENIFLSLATEEKKEEAESARRELMKREGDHLTLLATVQSYSSEQTDRKQWSARHFVSHRAMQNVMDVRKQLRKQCEQLGLCDTGIMLRQSEASEERSAAILRCLLAGFASNTARLLPDGSFKTLLGNQTVAIHPSSVLFGKKVEAIVFSEFVYTNRSYARNVSSVKLSWVDDVLASSS</sequence>
<dbReference type="GO" id="GO:0003724">
    <property type="term" value="F:RNA helicase activity"/>
    <property type="evidence" value="ECO:0007669"/>
    <property type="project" value="UniProtKB-EC"/>
</dbReference>
<dbReference type="PROSITE" id="PS51192">
    <property type="entry name" value="HELICASE_ATP_BIND_1"/>
    <property type="match status" value="1"/>
</dbReference>
<dbReference type="InterPro" id="IPR001650">
    <property type="entry name" value="Helicase_C-like"/>
</dbReference>
<dbReference type="InterPro" id="IPR048333">
    <property type="entry name" value="HA2_WH"/>
</dbReference>
<dbReference type="InterPro" id="IPR011545">
    <property type="entry name" value="DEAD/DEAH_box_helicase_dom"/>
</dbReference>
<dbReference type="SUPFAM" id="SSF52540">
    <property type="entry name" value="P-loop containing nucleoside triphosphate hydrolases"/>
    <property type="match status" value="1"/>
</dbReference>
<evidence type="ECO:0000256" key="2">
    <source>
        <dbReference type="ARBA" id="ARBA00022741"/>
    </source>
</evidence>
<accession>A0A6A6P5H8</accession>
<dbReference type="GO" id="GO:0005524">
    <property type="term" value="F:ATP binding"/>
    <property type="evidence" value="ECO:0007669"/>
    <property type="project" value="UniProtKB-KW"/>
</dbReference>
<dbReference type="GO" id="GO:0045943">
    <property type="term" value="P:positive regulation of transcription by RNA polymerase I"/>
    <property type="evidence" value="ECO:0007669"/>
    <property type="project" value="TreeGrafter"/>
</dbReference>
<dbReference type="Gene3D" id="3.40.50.300">
    <property type="entry name" value="P-loop containing nucleotide triphosphate hydrolases"/>
    <property type="match status" value="2"/>
</dbReference>
<dbReference type="AlphaFoldDB" id="A0A6A6P5H8"/>
<keyword evidence="4" id="KW-0347">Helicase</keyword>